<organism evidence="1 2">
    <name type="scientific">Castilleja foliolosa</name>
    <dbReference type="NCBI Taxonomy" id="1961234"/>
    <lineage>
        <taxon>Eukaryota</taxon>
        <taxon>Viridiplantae</taxon>
        <taxon>Streptophyta</taxon>
        <taxon>Embryophyta</taxon>
        <taxon>Tracheophyta</taxon>
        <taxon>Spermatophyta</taxon>
        <taxon>Magnoliopsida</taxon>
        <taxon>eudicotyledons</taxon>
        <taxon>Gunneridae</taxon>
        <taxon>Pentapetalae</taxon>
        <taxon>asterids</taxon>
        <taxon>lamiids</taxon>
        <taxon>Lamiales</taxon>
        <taxon>Orobanchaceae</taxon>
        <taxon>Pedicularideae</taxon>
        <taxon>Castillejinae</taxon>
        <taxon>Castilleja</taxon>
    </lineage>
</organism>
<dbReference type="EMBL" id="JAVIJP010000005">
    <property type="protein sequence ID" value="KAL3652547.1"/>
    <property type="molecule type" value="Genomic_DNA"/>
</dbReference>
<protein>
    <recommendedName>
        <fullName evidence="3">C2H2-type domain-containing protein</fullName>
    </recommendedName>
</protein>
<proteinExistence type="predicted"/>
<keyword evidence="2" id="KW-1185">Reference proteome</keyword>
<gene>
    <name evidence="1" type="ORF">CASFOL_002228</name>
</gene>
<evidence type="ECO:0000313" key="1">
    <source>
        <dbReference type="EMBL" id="KAL3652547.1"/>
    </source>
</evidence>
<comment type="caution">
    <text evidence="1">The sequence shown here is derived from an EMBL/GenBank/DDBJ whole genome shotgun (WGS) entry which is preliminary data.</text>
</comment>
<evidence type="ECO:0000313" key="2">
    <source>
        <dbReference type="Proteomes" id="UP001632038"/>
    </source>
</evidence>
<dbReference type="Proteomes" id="UP001632038">
    <property type="component" value="Unassembled WGS sequence"/>
</dbReference>
<accession>A0ABD3EDX8</accession>
<sequence length="118" mass="13433">MVVSPDRLVKHFELEHDKYKKGLVCHRCYNYFDNQEKLEAHKCVMEGFAHYRDLLTFETEIATEAEKAAKALVENAKAAEDAKLVAEAALKDASIAYDVAWLDEEVAKKDAEDERVEA</sequence>
<evidence type="ECO:0008006" key="3">
    <source>
        <dbReference type="Google" id="ProtNLM"/>
    </source>
</evidence>
<name>A0ABD3EDX8_9LAMI</name>
<dbReference type="AlphaFoldDB" id="A0ABD3EDX8"/>
<reference evidence="2" key="1">
    <citation type="journal article" date="2024" name="IScience">
        <title>Strigolactones Initiate the Formation of Haustorium-like Structures in Castilleja.</title>
        <authorList>
            <person name="Buerger M."/>
            <person name="Peterson D."/>
            <person name="Chory J."/>
        </authorList>
    </citation>
    <scope>NUCLEOTIDE SEQUENCE [LARGE SCALE GENOMIC DNA]</scope>
</reference>